<organism evidence="2 3">
    <name type="scientific">Cannabis sativa</name>
    <name type="common">Hemp</name>
    <name type="synonym">Marijuana</name>
    <dbReference type="NCBI Taxonomy" id="3483"/>
    <lineage>
        <taxon>Eukaryota</taxon>
        <taxon>Viridiplantae</taxon>
        <taxon>Streptophyta</taxon>
        <taxon>Embryophyta</taxon>
        <taxon>Tracheophyta</taxon>
        <taxon>Spermatophyta</taxon>
        <taxon>Magnoliopsida</taxon>
        <taxon>eudicotyledons</taxon>
        <taxon>Gunneridae</taxon>
        <taxon>Pentapetalae</taxon>
        <taxon>rosids</taxon>
        <taxon>fabids</taxon>
        <taxon>Rosales</taxon>
        <taxon>Cannabaceae</taxon>
        <taxon>Cannabis</taxon>
    </lineage>
</organism>
<dbReference type="EMBL" id="UZAU01000639">
    <property type="status" value="NOT_ANNOTATED_CDS"/>
    <property type="molecule type" value="Genomic_DNA"/>
</dbReference>
<sequence>MEGVARVLGFSRIVCHPAIGLAGGFCLMWEQDVNLNIVSSSRGSFEAMVWDCQSRDHWMMCATYGTPYSSEKSSFWSDMSSRVSNCDIPWVVIGDLSCIGSPEEKIGGRRVTHTELKWLTEFMEDTGGVDIRCKGGKFTWHSKRFKDGLIRERALAKWKKNFFGEMDTVIRSLEERISWTQKQQLEKSLIEEELDLNEKLSLAWKCKEDKWRQKEVNQDLVAIPSAEKIRGIVFELHPLKAQGPDGFLGCFFRKYWEIVRPLVIEATQEFFCTGVLNPLVNHTFICLIPKVDHPELIEQFKPISLCNFQYKVIAKILSNRLRPVMEDLVSPVQSAFIPGRWIAETSILIQELVHKICRMKGKGGLMAIKLDMHKAYDKMEWSFLDKVLERNGFSEKARSLLVACVAGVSYSVLLNGNPLKKFVPYRGLRQGDPLSPFLFLLWQEVLSKLILNAEGRGSLAMAADEKLIDVWRQPWIPLLKYDEFRQLMEQLRSRRYTFKTLADLSNGISWNEEIVVQIFGESLGKRILEIPRLSFPHKDQIIWKENNNDAFSVKSAYWVDQGYRMNPKKDIWKMIWKGEIHPRLSMSLWRFLNEAIPIRNKLPFAGDKQCLLCGNFPGSSMIEFVERVLMAIPSSTCASFLVYMACVFEEVWRLRNGTLFKGVQTSLLPAIMRIRKKFCDFMSHPEIVETNLSVPKRPFCKTSKDFDFVLTNAAWSADLAGLAVVMINVEDGPWMYKVELATAGSALEAETKAI</sequence>
<dbReference type="Pfam" id="PF00078">
    <property type="entry name" value="RVT_1"/>
    <property type="match status" value="1"/>
</dbReference>
<dbReference type="InterPro" id="IPR000477">
    <property type="entry name" value="RT_dom"/>
</dbReference>
<dbReference type="InterPro" id="IPR036691">
    <property type="entry name" value="Endo/exonu/phosph_ase_sf"/>
</dbReference>
<reference evidence="2" key="1">
    <citation type="submission" date="2018-11" db="EMBL/GenBank/DDBJ databases">
        <authorList>
            <person name="Grassa J C."/>
        </authorList>
    </citation>
    <scope>NUCLEOTIDE SEQUENCE [LARGE SCALE GENOMIC DNA]</scope>
</reference>
<dbReference type="CDD" id="cd01650">
    <property type="entry name" value="RT_nLTR_like"/>
    <property type="match status" value="1"/>
</dbReference>
<dbReference type="PANTHER" id="PTHR46890:SF48">
    <property type="entry name" value="RNA-DIRECTED DNA POLYMERASE"/>
    <property type="match status" value="1"/>
</dbReference>
<protein>
    <recommendedName>
        <fullName evidence="1">Reverse transcriptase domain-containing protein</fullName>
    </recommendedName>
</protein>
<dbReference type="Pfam" id="PF13966">
    <property type="entry name" value="zf-RVT"/>
    <property type="match status" value="1"/>
</dbReference>
<dbReference type="InterPro" id="IPR043502">
    <property type="entry name" value="DNA/RNA_pol_sf"/>
</dbReference>
<dbReference type="Gene3D" id="3.60.10.10">
    <property type="entry name" value="Endonuclease/exonuclease/phosphatase"/>
    <property type="match status" value="1"/>
</dbReference>
<evidence type="ECO:0000259" key="1">
    <source>
        <dbReference type="PROSITE" id="PS50878"/>
    </source>
</evidence>
<evidence type="ECO:0000313" key="2">
    <source>
        <dbReference type="EnsemblPlants" id="cds.evm.model.07.573"/>
    </source>
</evidence>
<dbReference type="InterPro" id="IPR052343">
    <property type="entry name" value="Retrotransposon-Effector_Assoc"/>
</dbReference>
<dbReference type="EnsemblPlants" id="evm.model.07.573">
    <property type="protein sequence ID" value="cds.evm.model.07.573"/>
    <property type="gene ID" value="evm.TU.07.573"/>
</dbReference>
<dbReference type="PANTHER" id="PTHR46890">
    <property type="entry name" value="NON-LTR RETROLELEMENT REVERSE TRANSCRIPTASE-LIKE PROTEIN-RELATED"/>
    <property type="match status" value="1"/>
</dbReference>
<feature type="domain" description="Reverse transcriptase" evidence="1">
    <location>
        <begin position="269"/>
        <end position="523"/>
    </location>
</feature>
<proteinExistence type="predicted"/>
<evidence type="ECO:0000313" key="3">
    <source>
        <dbReference type="Proteomes" id="UP000596661"/>
    </source>
</evidence>
<reference evidence="2" key="2">
    <citation type="submission" date="2021-03" db="UniProtKB">
        <authorList>
            <consortium name="EnsemblPlants"/>
        </authorList>
    </citation>
    <scope>IDENTIFICATION</scope>
</reference>
<name>A0A803Q5K4_CANSA</name>
<dbReference type="AlphaFoldDB" id="A0A803Q5K4"/>
<dbReference type="OMA" id="HSANGIC"/>
<accession>A0A803Q5K4</accession>
<dbReference type="Proteomes" id="UP000596661">
    <property type="component" value="Chromosome 7"/>
</dbReference>
<dbReference type="PROSITE" id="PS50878">
    <property type="entry name" value="RT_POL"/>
    <property type="match status" value="1"/>
</dbReference>
<keyword evidence="3" id="KW-1185">Reference proteome</keyword>
<dbReference type="SUPFAM" id="SSF56672">
    <property type="entry name" value="DNA/RNA polymerases"/>
    <property type="match status" value="1"/>
</dbReference>
<dbReference type="Gramene" id="evm.model.07.573">
    <property type="protein sequence ID" value="cds.evm.model.07.573"/>
    <property type="gene ID" value="evm.TU.07.573"/>
</dbReference>
<dbReference type="InterPro" id="IPR026960">
    <property type="entry name" value="RVT-Znf"/>
</dbReference>